<keyword evidence="2 7" id="KW-0813">Transport</keyword>
<evidence type="ECO:0000256" key="5">
    <source>
        <dbReference type="ARBA" id="ARBA00022989"/>
    </source>
</evidence>
<comment type="caution">
    <text evidence="9">The sequence shown here is derived from an EMBL/GenBank/DDBJ whole genome shotgun (WGS) entry which is preliminary data.</text>
</comment>
<feature type="domain" description="ABC transmembrane type-1" evidence="8">
    <location>
        <begin position="56"/>
        <end position="240"/>
    </location>
</feature>
<dbReference type="EMBL" id="JAAOCA010000008">
    <property type="protein sequence ID" value="MBD1598725.1"/>
    <property type="molecule type" value="Genomic_DNA"/>
</dbReference>
<organism evidence="9 10">
    <name type="scientific">Pseudomonas typographi</name>
    <dbReference type="NCBI Taxonomy" id="2715964"/>
    <lineage>
        <taxon>Bacteria</taxon>
        <taxon>Pseudomonadati</taxon>
        <taxon>Pseudomonadota</taxon>
        <taxon>Gammaproteobacteria</taxon>
        <taxon>Pseudomonadales</taxon>
        <taxon>Pseudomonadaceae</taxon>
        <taxon>Pseudomonas</taxon>
    </lineage>
</organism>
<dbReference type="InterPro" id="IPR000515">
    <property type="entry name" value="MetI-like"/>
</dbReference>
<proteinExistence type="inferred from homology"/>
<dbReference type="Gene3D" id="1.10.3720.10">
    <property type="entry name" value="MetI-like"/>
    <property type="match status" value="1"/>
</dbReference>
<evidence type="ECO:0000256" key="3">
    <source>
        <dbReference type="ARBA" id="ARBA00022475"/>
    </source>
</evidence>
<dbReference type="RefSeq" id="WP_190419328.1">
    <property type="nucleotide sequence ID" value="NZ_JAAOCA010000008.1"/>
</dbReference>
<keyword evidence="3" id="KW-1003">Cell membrane</keyword>
<feature type="transmembrane region" description="Helical" evidence="7">
    <location>
        <begin position="100"/>
        <end position="120"/>
    </location>
</feature>
<keyword evidence="5 7" id="KW-1133">Transmembrane helix</keyword>
<comment type="subcellular location">
    <subcellularLocation>
        <location evidence="1 7">Cell membrane</location>
        <topology evidence="1 7">Multi-pass membrane protein</topology>
    </subcellularLocation>
</comment>
<accession>A0ABR7YZT3</accession>
<evidence type="ECO:0000313" key="10">
    <source>
        <dbReference type="Proteomes" id="UP000805841"/>
    </source>
</evidence>
<dbReference type="InterPro" id="IPR035906">
    <property type="entry name" value="MetI-like_sf"/>
</dbReference>
<sequence>MRRAFNGQPLLWLLSPAALLLAWALAANSGAFPVQLLVPPQAVYHSFTELLVSGELREHLVASLSRLGLGFGIGAVAGMAFGTAMALSRNVEAFCGPLFHCVRQIPSIALIPMFILFFGVDDVFKVLIVTKAAFFPVALAACEGVRAIPRAYFEVASLYRLPLRSLLTEVALPAAAPTLLTGLRIGLSRAWMVLVATELLAGDIGLGQLIEMSRQMLRIDLVMVGVLLIGLIGFCLEGGFHLLEKRLLRWKPL</sequence>
<evidence type="ECO:0000256" key="2">
    <source>
        <dbReference type="ARBA" id="ARBA00022448"/>
    </source>
</evidence>
<evidence type="ECO:0000256" key="4">
    <source>
        <dbReference type="ARBA" id="ARBA00022692"/>
    </source>
</evidence>
<dbReference type="PANTHER" id="PTHR30151:SF25">
    <property type="entry name" value="TAURINE TRANSPORT SYSTEM PERMEASE PROTEIN TAUC"/>
    <property type="match status" value="1"/>
</dbReference>
<keyword evidence="10" id="KW-1185">Reference proteome</keyword>
<dbReference type="PROSITE" id="PS50928">
    <property type="entry name" value="ABC_TM1"/>
    <property type="match status" value="1"/>
</dbReference>
<keyword evidence="6 7" id="KW-0472">Membrane</keyword>
<evidence type="ECO:0000256" key="7">
    <source>
        <dbReference type="RuleBase" id="RU363032"/>
    </source>
</evidence>
<dbReference type="Proteomes" id="UP000805841">
    <property type="component" value="Unassembled WGS sequence"/>
</dbReference>
<name>A0ABR7YZT3_9PSED</name>
<gene>
    <name evidence="9" type="ORF">HAQ05_08405</name>
</gene>
<keyword evidence="4 7" id="KW-0812">Transmembrane</keyword>
<reference evidence="9 10" key="1">
    <citation type="journal article" date="2020" name="Insects">
        <title>Bacteria Belonging to Pseudomonas typographi sp. nov. from the Bark Beetle Ips typographus Have Genomic Potential to Aid in the Host Ecology.</title>
        <authorList>
            <person name="Peral-Aranega E."/>
            <person name="Saati-Santamaria Z."/>
            <person name="Kolarik M."/>
            <person name="Rivas R."/>
            <person name="Garcia-Fraile P."/>
        </authorList>
    </citation>
    <scope>NUCLEOTIDE SEQUENCE [LARGE SCALE GENOMIC DNA]</scope>
    <source>
        <strain evidence="9 10">CA3A</strain>
    </source>
</reference>
<comment type="similarity">
    <text evidence="7">Belongs to the binding-protein-dependent transport system permease family.</text>
</comment>
<feature type="transmembrane region" description="Helical" evidence="7">
    <location>
        <begin position="221"/>
        <end position="243"/>
    </location>
</feature>
<dbReference type="SUPFAM" id="SSF161098">
    <property type="entry name" value="MetI-like"/>
    <property type="match status" value="1"/>
</dbReference>
<feature type="transmembrane region" description="Helical" evidence="7">
    <location>
        <begin position="67"/>
        <end position="88"/>
    </location>
</feature>
<evidence type="ECO:0000259" key="8">
    <source>
        <dbReference type="PROSITE" id="PS50928"/>
    </source>
</evidence>
<evidence type="ECO:0000256" key="6">
    <source>
        <dbReference type="ARBA" id="ARBA00023136"/>
    </source>
</evidence>
<dbReference type="Pfam" id="PF00528">
    <property type="entry name" value="BPD_transp_1"/>
    <property type="match status" value="1"/>
</dbReference>
<evidence type="ECO:0000313" key="9">
    <source>
        <dbReference type="EMBL" id="MBD1598725.1"/>
    </source>
</evidence>
<dbReference type="CDD" id="cd06261">
    <property type="entry name" value="TM_PBP2"/>
    <property type="match status" value="1"/>
</dbReference>
<protein>
    <submittedName>
        <fullName evidence="9">ABC transporter permease</fullName>
    </submittedName>
</protein>
<dbReference type="PANTHER" id="PTHR30151">
    <property type="entry name" value="ALKANE SULFONATE ABC TRANSPORTER-RELATED, MEMBRANE SUBUNIT"/>
    <property type="match status" value="1"/>
</dbReference>
<evidence type="ECO:0000256" key="1">
    <source>
        <dbReference type="ARBA" id="ARBA00004651"/>
    </source>
</evidence>